<dbReference type="PANTHER" id="PTHR47266">
    <property type="entry name" value="ENDONUCLEASE-RELATED"/>
    <property type="match status" value="1"/>
</dbReference>
<gene>
    <name evidence="1" type="ORF">FPE_LOCUS10335</name>
</gene>
<dbReference type="GO" id="GO:0003676">
    <property type="term" value="F:nucleic acid binding"/>
    <property type="evidence" value="ECO:0007669"/>
    <property type="project" value="InterPro"/>
</dbReference>
<dbReference type="EMBL" id="OU503041">
    <property type="protein sequence ID" value="CAI9762905.1"/>
    <property type="molecule type" value="Genomic_DNA"/>
</dbReference>
<organism evidence="1 2">
    <name type="scientific">Fraxinus pennsylvanica</name>
    <dbReference type="NCBI Taxonomy" id="56036"/>
    <lineage>
        <taxon>Eukaryota</taxon>
        <taxon>Viridiplantae</taxon>
        <taxon>Streptophyta</taxon>
        <taxon>Embryophyta</taxon>
        <taxon>Tracheophyta</taxon>
        <taxon>Spermatophyta</taxon>
        <taxon>Magnoliopsida</taxon>
        <taxon>eudicotyledons</taxon>
        <taxon>Gunneridae</taxon>
        <taxon>Pentapetalae</taxon>
        <taxon>asterids</taxon>
        <taxon>lamiids</taxon>
        <taxon>Lamiales</taxon>
        <taxon>Oleaceae</taxon>
        <taxon>Oleeae</taxon>
        <taxon>Fraxinus</taxon>
    </lineage>
</organism>
<evidence type="ECO:0000313" key="1">
    <source>
        <dbReference type="EMBL" id="CAI9762905.1"/>
    </source>
</evidence>
<dbReference type="AlphaFoldDB" id="A0AAD1Z584"/>
<dbReference type="InterPro" id="IPR036397">
    <property type="entry name" value="RNaseH_sf"/>
</dbReference>
<protein>
    <recommendedName>
        <fullName evidence="3">Integrase catalytic domain-containing protein</fullName>
    </recommendedName>
</protein>
<dbReference type="SUPFAM" id="SSF53098">
    <property type="entry name" value="Ribonuclease H-like"/>
    <property type="match status" value="1"/>
</dbReference>
<dbReference type="Proteomes" id="UP000834106">
    <property type="component" value="Chromosome 6"/>
</dbReference>
<dbReference type="InterPro" id="IPR052160">
    <property type="entry name" value="Gypsy_RT_Integrase-like"/>
</dbReference>
<sequence>MEFVRKCDKCQRFSNVQKQPSQELTIVTSPWPFAKWGIDFIGPLLKGRASARFDIVAIDYFTKWVEATPLAKITEANTSKFLRKNIICRFDIPHSLVGWKQNL</sequence>
<dbReference type="Gene3D" id="3.30.420.10">
    <property type="entry name" value="Ribonuclease H-like superfamily/Ribonuclease H"/>
    <property type="match status" value="1"/>
</dbReference>
<dbReference type="InterPro" id="IPR012337">
    <property type="entry name" value="RNaseH-like_sf"/>
</dbReference>
<accession>A0AAD1Z584</accession>
<reference evidence="1" key="1">
    <citation type="submission" date="2023-05" db="EMBL/GenBank/DDBJ databases">
        <authorList>
            <person name="Huff M."/>
        </authorList>
    </citation>
    <scope>NUCLEOTIDE SEQUENCE</scope>
</reference>
<name>A0AAD1Z584_9LAMI</name>
<keyword evidence="2" id="KW-1185">Reference proteome</keyword>
<evidence type="ECO:0000313" key="2">
    <source>
        <dbReference type="Proteomes" id="UP000834106"/>
    </source>
</evidence>
<proteinExistence type="predicted"/>
<evidence type="ECO:0008006" key="3">
    <source>
        <dbReference type="Google" id="ProtNLM"/>
    </source>
</evidence>